<gene>
    <name evidence="5" type="ORF">WJX74_006687</name>
</gene>
<dbReference type="PROSITE" id="PS00681">
    <property type="entry name" value="CHAPERONINS_CPN10"/>
    <property type="match status" value="1"/>
</dbReference>
<evidence type="ECO:0000313" key="6">
    <source>
        <dbReference type="Proteomes" id="UP001438707"/>
    </source>
</evidence>
<dbReference type="GO" id="GO:0009507">
    <property type="term" value="C:chloroplast"/>
    <property type="evidence" value="ECO:0007669"/>
    <property type="project" value="TreeGrafter"/>
</dbReference>
<reference evidence="5 6" key="1">
    <citation type="journal article" date="2024" name="Nat. Commun.">
        <title>Phylogenomics reveals the evolutionary origins of lichenization in chlorophyte algae.</title>
        <authorList>
            <person name="Puginier C."/>
            <person name="Libourel C."/>
            <person name="Otte J."/>
            <person name="Skaloud P."/>
            <person name="Haon M."/>
            <person name="Grisel S."/>
            <person name="Petersen M."/>
            <person name="Berrin J.G."/>
            <person name="Delaux P.M."/>
            <person name="Dal Grande F."/>
            <person name="Keller J."/>
        </authorList>
    </citation>
    <scope>NUCLEOTIDE SEQUENCE [LARGE SCALE GENOMIC DNA]</scope>
    <source>
        <strain evidence="5 6">SAG 2145</strain>
    </source>
</reference>
<keyword evidence="2 3" id="KW-0143">Chaperone</keyword>
<feature type="compositionally biased region" description="Low complexity" evidence="4">
    <location>
        <begin position="37"/>
        <end position="52"/>
    </location>
</feature>
<evidence type="ECO:0000313" key="5">
    <source>
        <dbReference type="EMBL" id="KAK9843078.1"/>
    </source>
</evidence>
<dbReference type="CDD" id="cd00320">
    <property type="entry name" value="cpn10"/>
    <property type="match status" value="1"/>
</dbReference>
<dbReference type="GO" id="GO:0051087">
    <property type="term" value="F:protein-folding chaperone binding"/>
    <property type="evidence" value="ECO:0007669"/>
    <property type="project" value="TreeGrafter"/>
</dbReference>
<dbReference type="AlphaFoldDB" id="A0AAW1SCG7"/>
<evidence type="ECO:0000256" key="2">
    <source>
        <dbReference type="ARBA" id="ARBA00023186"/>
    </source>
</evidence>
<evidence type="ECO:0000256" key="4">
    <source>
        <dbReference type="SAM" id="MobiDB-lite"/>
    </source>
</evidence>
<evidence type="ECO:0000256" key="1">
    <source>
        <dbReference type="ARBA" id="ARBA00006975"/>
    </source>
</evidence>
<dbReference type="InterPro" id="IPR011032">
    <property type="entry name" value="GroES-like_sf"/>
</dbReference>
<dbReference type="PRINTS" id="PR00297">
    <property type="entry name" value="CHAPERONIN10"/>
</dbReference>
<dbReference type="GO" id="GO:0046872">
    <property type="term" value="F:metal ion binding"/>
    <property type="evidence" value="ECO:0007669"/>
    <property type="project" value="TreeGrafter"/>
</dbReference>
<dbReference type="Gene3D" id="2.30.33.40">
    <property type="entry name" value="GroES chaperonin"/>
    <property type="match status" value="1"/>
</dbReference>
<comment type="caution">
    <text evidence="5">The sequence shown here is derived from an EMBL/GenBank/DDBJ whole genome shotgun (WGS) entry which is preliminary data.</text>
</comment>
<dbReference type="SUPFAM" id="SSF50129">
    <property type="entry name" value="GroES-like"/>
    <property type="match status" value="1"/>
</dbReference>
<protein>
    <recommendedName>
        <fullName evidence="7">10 kDa chaperonin</fullName>
    </recommendedName>
</protein>
<dbReference type="Pfam" id="PF00166">
    <property type="entry name" value="Cpn10"/>
    <property type="match status" value="1"/>
</dbReference>
<dbReference type="GO" id="GO:0005739">
    <property type="term" value="C:mitochondrion"/>
    <property type="evidence" value="ECO:0007669"/>
    <property type="project" value="TreeGrafter"/>
</dbReference>
<evidence type="ECO:0000256" key="3">
    <source>
        <dbReference type="RuleBase" id="RU003479"/>
    </source>
</evidence>
<dbReference type="PANTHER" id="PTHR10772:SF63">
    <property type="entry name" value="20 KDA CHAPERONIN, CHLOROPLASTIC"/>
    <property type="match status" value="1"/>
</dbReference>
<comment type="similarity">
    <text evidence="1 3">Belongs to the GroES chaperonin family.</text>
</comment>
<evidence type="ECO:0008006" key="7">
    <source>
        <dbReference type="Google" id="ProtNLM"/>
    </source>
</evidence>
<dbReference type="HAMAP" id="MF_00580">
    <property type="entry name" value="CH10"/>
    <property type="match status" value="1"/>
</dbReference>
<dbReference type="Proteomes" id="UP001438707">
    <property type="component" value="Unassembled WGS sequence"/>
</dbReference>
<dbReference type="PANTHER" id="PTHR10772">
    <property type="entry name" value="10 KDA HEAT SHOCK PROTEIN"/>
    <property type="match status" value="1"/>
</dbReference>
<keyword evidence="6" id="KW-1185">Reference proteome</keyword>
<dbReference type="GO" id="GO:0005524">
    <property type="term" value="F:ATP binding"/>
    <property type="evidence" value="ECO:0007669"/>
    <property type="project" value="InterPro"/>
</dbReference>
<feature type="region of interest" description="Disordered" evidence="4">
    <location>
        <begin position="33"/>
        <end position="63"/>
    </location>
</feature>
<accession>A0AAW1SCG7</accession>
<sequence>MELLGQLCTTSGQQHCCYSQGVHPRAWLPTAPASRCRQQQGAAQRQQQQQQQHSHRRVLPPVSAAATEEAVKIDVTKMQPLGDRILVEPRENEQKSAGGLILTGSSSSPAMQDAIIGKVVAVGSAVNLKEVNVKVGDNILFSKYSTSDVETAGGPITFVAEKSVLAVLS</sequence>
<dbReference type="EMBL" id="JALJOS010000002">
    <property type="protein sequence ID" value="KAK9843078.1"/>
    <property type="molecule type" value="Genomic_DNA"/>
</dbReference>
<dbReference type="InterPro" id="IPR018369">
    <property type="entry name" value="Chaprnonin_Cpn10_CS"/>
</dbReference>
<dbReference type="GO" id="GO:0051082">
    <property type="term" value="F:unfolded protein binding"/>
    <property type="evidence" value="ECO:0007669"/>
    <property type="project" value="TreeGrafter"/>
</dbReference>
<name>A0AAW1SCG7_9CHLO</name>
<dbReference type="InterPro" id="IPR037124">
    <property type="entry name" value="Chaperonin_GroES_sf"/>
</dbReference>
<dbReference type="SMART" id="SM00883">
    <property type="entry name" value="Cpn10"/>
    <property type="match status" value="1"/>
</dbReference>
<organism evidence="5 6">
    <name type="scientific">Apatococcus lobatus</name>
    <dbReference type="NCBI Taxonomy" id="904363"/>
    <lineage>
        <taxon>Eukaryota</taxon>
        <taxon>Viridiplantae</taxon>
        <taxon>Chlorophyta</taxon>
        <taxon>core chlorophytes</taxon>
        <taxon>Trebouxiophyceae</taxon>
        <taxon>Chlorellales</taxon>
        <taxon>Chlorellaceae</taxon>
        <taxon>Apatococcus</taxon>
    </lineage>
</organism>
<dbReference type="InterPro" id="IPR020818">
    <property type="entry name" value="Chaperonin_GroES"/>
</dbReference>
<dbReference type="GO" id="GO:0044183">
    <property type="term" value="F:protein folding chaperone"/>
    <property type="evidence" value="ECO:0007669"/>
    <property type="project" value="InterPro"/>
</dbReference>
<proteinExistence type="inferred from homology"/>